<proteinExistence type="inferred from homology"/>
<dbReference type="PANTHER" id="PTHR11265">
    <property type="entry name" value="S-ADENOSYL-METHYLTRANSFERASE MRAW"/>
    <property type="match status" value="1"/>
</dbReference>
<feature type="binding site" evidence="6">
    <location>
        <begin position="33"/>
        <end position="35"/>
    </location>
    <ligand>
        <name>S-adenosyl-L-methionine</name>
        <dbReference type="ChEBI" id="CHEBI:59789"/>
    </ligand>
</feature>
<evidence type="ECO:0000313" key="8">
    <source>
        <dbReference type="Proteomes" id="UP000824162"/>
    </source>
</evidence>
<sequence length="311" mass="34261">MGFEHISVLLSESVDALGVKQDGIYVDGTLGGGGHSELIASRLGRDGVLIGIDRDTAAIAAASERLKSCECTVKYVHDNFFNIRNILNELGIEKIDGAILDLGVSSPQLDIAERGFSYNSDARLDMRMNRDDSLDAYKVVNEYSEAELRRILYRYGEERNAAGVAAAIVKRRKVKPISTTLELSEVIKSAFPPKKRYADKHPAKRSFQAIRIEVNHELDGLEDALYAFAGCLKPGGVLSVITFHSLEDRAVKTAFYELCRGCTCPKEFPVCVCGKKPSAELINKKPITAGEAELEKNNRAHSAKLRCLRKL</sequence>
<dbReference type="Gene3D" id="3.40.50.150">
    <property type="entry name" value="Vaccinia Virus protein VP39"/>
    <property type="match status" value="1"/>
</dbReference>
<comment type="subcellular location">
    <subcellularLocation>
        <location evidence="6">Cytoplasm</location>
    </subcellularLocation>
</comment>
<feature type="binding site" evidence="6">
    <location>
        <position position="108"/>
    </location>
    <ligand>
        <name>S-adenosyl-L-methionine</name>
        <dbReference type="ChEBI" id="CHEBI:59789"/>
    </ligand>
</feature>
<feature type="binding site" evidence="6">
    <location>
        <position position="53"/>
    </location>
    <ligand>
        <name>S-adenosyl-L-methionine</name>
        <dbReference type="ChEBI" id="CHEBI:59789"/>
    </ligand>
</feature>
<evidence type="ECO:0000256" key="6">
    <source>
        <dbReference type="HAMAP-Rule" id="MF_01007"/>
    </source>
</evidence>
<dbReference type="Proteomes" id="UP000824162">
    <property type="component" value="Unassembled WGS sequence"/>
</dbReference>
<dbReference type="SUPFAM" id="SSF53335">
    <property type="entry name" value="S-adenosyl-L-methionine-dependent methyltransferases"/>
    <property type="match status" value="1"/>
</dbReference>
<dbReference type="GO" id="GO:0005737">
    <property type="term" value="C:cytoplasm"/>
    <property type="evidence" value="ECO:0007669"/>
    <property type="project" value="UniProtKB-SubCell"/>
</dbReference>
<evidence type="ECO:0000256" key="1">
    <source>
        <dbReference type="ARBA" id="ARBA00010396"/>
    </source>
</evidence>
<evidence type="ECO:0000313" key="7">
    <source>
        <dbReference type="EMBL" id="HIV85352.1"/>
    </source>
</evidence>
<keyword evidence="6" id="KW-0963">Cytoplasm</keyword>
<dbReference type="HAMAP" id="MF_01007">
    <property type="entry name" value="16SrRNA_methyltr_H"/>
    <property type="match status" value="1"/>
</dbReference>
<dbReference type="InterPro" id="IPR023397">
    <property type="entry name" value="SAM-dep_MeTrfase_MraW_recog"/>
</dbReference>
<keyword evidence="4 6" id="KW-0808">Transferase</keyword>
<feature type="binding site" evidence="6">
    <location>
        <position position="101"/>
    </location>
    <ligand>
        <name>S-adenosyl-L-methionine</name>
        <dbReference type="ChEBI" id="CHEBI:59789"/>
    </ligand>
</feature>
<dbReference type="EC" id="2.1.1.199" evidence="6"/>
<reference evidence="7" key="1">
    <citation type="journal article" date="2021" name="PeerJ">
        <title>Extensive microbial diversity within the chicken gut microbiome revealed by metagenomics and culture.</title>
        <authorList>
            <person name="Gilroy R."/>
            <person name="Ravi A."/>
            <person name="Getino M."/>
            <person name="Pursley I."/>
            <person name="Horton D.L."/>
            <person name="Alikhan N.F."/>
            <person name="Baker D."/>
            <person name="Gharbi K."/>
            <person name="Hall N."/>
            <person name="Watson M."/>
            <person name="Adriaenssens E.M."/>
            <person name="Foster-Nyarko E."/>
            <person name="Jarju S."/>
            <person name="Secka A."/>
            <person name="Antonio M."/>
            <person name="Oren A."/>
            <person name="Chaudhuri R.R."/>
            <person name="La Ragione R."/>
            <person name="Hildebrand F."/>
            <person name="Pallen M.J."/>
        </authorList>
    </citation>
    <scope>NUCLEOTIDE SEQUENCE</scope>
    <source>
        <strain evidence="7">5790</strain>
    </source>
</reference>
<reference evidence="7" key="2">
    <citation type="submission" date="2021-04" db="EMBL/GenBank/DDBJ databases">
        <authorList>
            <person name="Gilroy R."/>
        </authorList>
    </citation>
    <scope>NUCLEOTIDE SEQUENCE</scope>
    <source>
        <strain evidence="7">5790</strain>
    </source>
</reference>
<dbReference type="GO" id="GO:0070475">
    <property type="term" value="P:rRNA base methylation"/>
    <property type="evidence" value="ECO:0007669"/>
    <property type="project" value="UniProtKB-UniRule"/>
</dbReference>
<evidence type="ECO:0000256" key="4">
    <source>
        <dbReference type="ARBA" id="ARBA00022679"/>
    </source>
</evidence>
<dbReference type="InterPro" id="IPR002903">
    <property type="entry name" value="RsmH"/>
</dbReference>
<dbReference type="InterPro" id="IPR029063">
    <property type="entry name" value="SAM-dependent_MTases_sf"/>
</dbReference>
<dbReference type="NCBIfam" id="TIGR00006">
    <property type="entry name" value="16S rRNA (cytosine(1402)-N(4))-methyltransferase RsmH"/>
    <property type="match status" value="1"/>
</dbReference>
<dbReference type="PANTHER" id="PTHR11265:SF0">
    <property type="entry name" value="12S RRNA N4-METHYLCYTIDINE METHYLTRANSFERASE"/>
    <property type="match status" value="1"/>
</dbReference>
<comment type="function">
    <text evidence="6">Specifically methylates the N4 position of cytidine in position 1402 (C1402) of 16S rRNA.</text>
</comment>
<dbReference type="GO" id="GO:0071424">
    <property type="term" value="F:rRNA (cytosine-N4-)-methyltransferase activity"/>
    <property type="evidence" value="ECO:0007669"/>
    <property type="project" value="UniProtKB-UniRule"/>
</dbReference>
<comment type="similarity">
    <text evidence="1 6">Belongs to the methyltransferase superfamily. RsmH family.</text>
</comment>
<dbReference type="PIRSF" id="PIRSF004486">
    <property type="entry name" value="MraW"/>
    <property type="match status" value="1"/>
</dbReference>
<evidence type="ECO:0000256" key="5">
    <source>
        <dbReference type="ARBA" id="ARBA00022691"/>
    </source>
</evidence>
<dbReference type="Pfam" id="PF01795">
    <property type="entry name" value="Methyltransf_5"/>
    <property type="match status" value="1"/>
</dbReference>
<evidence type="ECO:0000256" key="2">
    <source>
        <dbReference type="ARBA" id="ARBA00022552"/>
    </source>
</evidence>
<evidence type="ECO:0000256" key="3">
    <source>
        <dbReference type="ARBA" id="ARBA00022603"/>
    </source>
</evidence>
<gene>
    <name evidence="6 7" type="primary">rsmH</name>
    <name evidence="7" type="ORF">H9900_00910</name>
</gene>
<protein>
    <recommendedName>
        <fullName evidence="6">Ribosomal RNA small subunit methyltransferase H</fullName>
        <ecNumber evidence="6">2.1.1.199</ecNumber>
    </recommendedName>
    <alternativeName>
        <fullName evidence="6">16S rRNA m(4)C1402 methyltransferase</fullName>
    </alternativeName>
    <alternativeName>
        <fullName evidence="6">rRNA (cytosine-N(4)-)-methyltransferase RsmH</fullName>
    </alternativeName>
</protein>
<dbReference type="EMBL" id="DXIJ01000017">
    <property type="protein sequence ID" value="HIV85352.1"/>
    <property type="molecule type" value="Genomic_DNA"/>
</dbReference>
<keyword evidence="2 6" id="KW-0698">rRNA processing</keyword>
<keyword evidence="5 6" id="KW-0949">S-adenosyl-L-methionine</keyword>
<keyword evidence="3 6" id="KW-0489">Methyltransferase</keyword>
<organism evidence="7 8">
    <name type="scientific">Candidatus Monoglobus merdigallinarum</name>
    <dbReference type="NCBI Taxonomy" id="2838698"/>
    <lineage>
        <taxon>Bacteria</taxon>
        <taxon>Bacillati</taxon>
        <taxon>Bacillota</taxon>
        <taxon>Clostridia</taxon>
        <taxon>Monoglobales</taxon>
        <taxon>Monoglobaceae</taxon>
        <taxon>Monoglobus</taxon>
    </lineage>
</organism>
<dbReference type="AlphaFoldDB" id="A0A9D1TKY8"/>
<comment type="caution">
    <text evidence="7">The sequence shown here is derived from an EMBL/GenBank/DDBJ whole genome shotgun (WGS) entry which is preliminary data.</text>
</comment>
<name>A0A9D1TKY8_9FIRM</name>
<accession>A0A9D1TKY8</accession>
<dbReference type="Gene3D" id="1.10.150.170">
    <property type="entry name" value="Putative methyltransferase TM0872, insert domain"/>
    <property type="match status" value="1"/>
</dbReference>
<dbReference type="SUPFAM" id="SSF81799">
    <property type="entry name" value="Putative methyltransferase TM0872, insert domain"/>
    <property type="match status" value="1"/>
</dbReference>
<comment type="catalytic activity">
    <reaction evidence="6">
        <text>cytidine(1402) in 16S rRNA + S-adenosyl-L-methionine = N(4)-methylcytidine(1402) in 16S rRNA + S-adenosyl-L-homocysteine + H(+)</text>
        <dbReference type="Rhea" id="RHEA:42928"/>
        <dbReference type="Rhea" id="RHEA-COMP:10286"/>
        <dbReference type="Rhea" id="RHEA-COMP:10287"/>
        <dbReference type="ChEBI" id="CHEBI:15378"/>
        <dbReference type="ChEBI" id="CHEBI:57856"/>
        <dbReference type="ChEBI" id="CHEBI:59789"/>
        <dbReference type="ChEBI" id="CHEBI:74506"/>
        <dbReference type="ChEBI" id="CHEBI:82748"/>
        <dbReference type="EC" id="2.1.1.199"/>
    </reaction>
</comment>
<feature type="binding site" evidence="6">
    <location>
        <position position="80"/>
    </location>
    <ligand>
        <name>S-adenosyl-L-methionine</name>
        <dbReference type="ChEBI" id="CHEBI:59789"/>
    </ligand>
</feature>